<accession>A0A7S1IVJ5</accession>
<dbReference type="InterPro" id="IPR017441">
    <property type="entry name" value="Protein_kinase_ATP_BS"/>
</dbReference>
<dbReference type="PROSITE" id="PS50011">
    <property type="entry name" value="PROTEIN_KINASE_DOM"/>
    <property type="match status" value="1"/>
</dbReference>
<proteinExistence type="inferred from homology"/>
<dbReference type="InterPro" id="IPR011009">
    <property type="entry name" value="Kinase-like_dom_sf"/>
</dbReference>
<dbReference type="FunFam" id="1.10.510.10:FF:000571">
    <property type="entry name" value="Maternal embryonic leucine zipper kinase"/>
    <property type="match status" value="1"/>
</dbReference>
<gene>
    <name evidence="9" type="ORF">EGYM00392_LOCUS35626</name>
</gene>
<evidence type="ECO:0000259" key="8">
    <source>
        <dbReference type="PROSITE" id="PS50011"/>
    </source>
</evidence>
<dbReference type="Gene3D" id="3.30.200.20">
    <property type="entry name" value="Phosphorylase Kinase, domain 1"/>
    <property type="match status" value="1"/>
</dbReference>
<dbReference type="InterPro" id="IPR008271">
    <property type="entry name" value="Ser/Thr_kinase_AS"/>
</dbReference>
<dbReference type="Gene3D" id="3.80.10.10">
    <property type="entry name" value="Ribonuclease Inhibitor"/>
    <property type="match status" value="1"/>
</dbReference>
<keyword evidence="2" id="KW-0808">Transferase</keyword>
<dbReference type="EMBL" id="HBGA01095310">
    <property type="protein sequence ID" value="CAD9024501.1"/>
    <property type="molecule type" value="Transcribed_RNA"/>
</dbReference>
<keyword evidence="5 6" id="KW-0067">ATP-binding</keyword>
<dbReference type="SUPFAM" id="SSF56112">
    <property type="entry name" value="Protein kinase-like (PK-like)"/>
    <property type="match status" value="1"/>
</dbReference>
<dbReference type="Gene3D" id="1.10.510.10">
    <property type="entry name" value="Transferase(Phosphotransferase) domain 1"/>
    <property type="match status" value="1"/>
</dbReference>
<dbReference type="SUPFAM" id="SSF52047">
    <property type="entry name" value="RNI-like"/>
    <property type="match status" value="1"/>
</dbReference>
<comment type="similarity">
    <text evidence="7">Belongs to the protein kinase superfamily.</text>
</comment>
<dbReference type="InterPro" id="IPR032675">
    <property type="entry name" value="LRR_dom_sf"/>
</dbReference>
<name>A0A7S1IVJ5_9EUGL</name>
<dbReference type="PROSITE" id="PS00108">
    <property type="entry name" value="PROTEIN_KINASE_ST"/>
    <property type="match status" value="1"/>
</dbReference>
<evidence type="ECO:0000256" key="3">
    <source>
        <dbReference type="ARBA" id="ARBA00022741"/>
    </source>
</evidence>
<evidence type="ECO:0000256" key="4">
    <source>
        <dbReference type="ARBA" id="ARBA00022777"/>
    </source>
</evidence>
<feature type="binding site" evidence="6">
    <location>
        <position position="45"/>
    </location>
    <ligand>
        <name>ATP</name>
        <dbReference type="ChEBI" id="CHEBI:30616"/>
    </ligand>
</feature>
<dbReference type="InterPro" id="IPR000719">
    <property type="entry name" value="Prot_kinase_dom"/>
</dbReference>
<evidence type="ECO:0000256" key="2">
    <source>
        <dbReference type="ARBA" id="ARBA00022679"/>
    </source>
</evidence>
<dbReference type="GO" id="GO:0004674">
    <property type="term" value="F:protein serine/threonine kinase activity"/>
    <property type="evidence" value="ECO:0007669"/>
    <property type="project" value="UniProtKB-KW"/>
</dbReference>
<evidence type="ECO:0000313" key="9">
    <source>
        <dbReference type="EMBL" id="CAD9024501.1"/>
    </source>
</evidence>
<dbReference type="PANTHER" id="PTHR24347">
    <property type="entry name" value="SERINE/THREONINE-PROTEIN KINASE"/>
    <property type="match status" value="1"/>
</dbReference>
<keyword evidence="4" id="KW-0418">Kinase</keyword>
<dbReference type="GO" id="GO:0005524">
    <property type="term" value="F:ATP binding"/>
    <property type="evidence" value="ECO:0007669"/>
    <property type="project" value="UniProtKB-UniRule"/>
</dbReference>
<feature type="domain" description="Protein kinase" evidence="8">
    <location>
        <begin position="16"/>
        <end position="291"/>
    </location>
</feature>
<keyword evidence="1 7" id="KW-0723">Serine/threonine-protein kinase</keyword>
<sequence length="492" mass="55113">MASIVEAPSGTFSNRYTLGDELGRGSFAIVHKCVNKTNKKQFAVKVINKQKTTASQLKDLDAEIAIMKKLHHSYIIQLFDVVASATSLYLVLELCGMDVFHMICKLKHYSENVASYLMANFMNALNYIHEQGVCHRDLKPDNMLMVNAIPKAAQPGLKHEVKLLSEIKIADFGFAQECGDNHNMEKCCGTPYYIAPEVLLCGLYKTGPPYGKEADNWSAGVITYVLLSGQPAFQAQKRDQLFRLIRDKEPTFEGSVWDRISPIAKDFIQKLLIKDPQKRMTAAQALEHPWLKDKQNDFHLPSIQKDLSTFNARLKFKGAVFGVEAAHRLLYLGWCQSKSMKPNSGVVAAMEAHEGEEEDDTLDLNKNYVGKAGINAVMEVVANKQKLKKLMLAANEIENTDVDTIVHTLEKHPSVTHIDFSHNPISRTAAKKLLLLVQKNICIQRMDLDGTDIHPAKVEAIEKQLMANRKLLETTCTNLGKKVPKEAQPDPK</sequence>
<dbReference type="CDD" id="cd05117">
    <property type="entry name" value="STKc_CAMK"/>
    <property type="match status" value="1"/>
</dbReference>
<dbReference type="FunFam" id="3.30.200.20:FF:000315">
    <property type="entry name" value="Calcium-dependent protein kinase 3"/>
    <property type="match status" value="1"/>
</dbReference>
<dbReference type="PROSITE" id="PS00107">
    <property type="entry name" value="PROTEIN_KINASE_ATP"/>
    <property type="match status" value="1"/>
</dbReference>
<organism evidence="9">
    <name type="scientific">Eutreptiella gymnastica</name>
    <dbReference type="NCBI Taxonomy" id="73025"/>
    <lineage>
        <taxon>Eukaryota</taxon>
        <taxon>Discoba</taxon>
        <taxon>Euglenozoa</taxon>
        <taxon>Euglenida</taxon>
        <taxon>Spirocuta</taxon>
        <taxon>Euglenophyceae</taxon>
        <taxon>Eutreptiales</taxon>
        <taxon>Eutreptiaceae</taxon>
        <taxon>Eutreptiella</taxon>
    </lineage>
</organism>
<keyword evidence="3 6" id="KW-0547">Nucleotide-binding</keyword>
<evidence type="ECO:0000256" key="6">
    <source>
        <dbReference type="PROSITE-ProRule" id="PRU10141"/>
    </source>
</evidence>
<evidence type="ECO:0000256" key="1">
    <source>
        <dbReference type="ARBA" id="ARBA00022527"/>
    </source>
</evidence>
<dbReference type="Pfam" id="PF00069">
    <property type="entry name" value="Pkinase"/>
    <property type="match status" value="1"/>
</dbReference>
<protein>
    <recommendedName>
        <fullName evidence="8">Protein kinase domain-containing protein</fullName>
    </recommendedName>
</protein>
<dbReference type="SMART" id="SM00220">
    <property type="entry name" value="S_TKc"/>
    <property type="match status" value="1"/>
</dbReference>
<evidence type="ECO:0000256" key="5">
    <source>
        <dbReference type="ARBA" id="ARBA00022840"/>
    </source>
</evidence>
<evidence type="ECO:0000256" key="7">
    <source>
        <dbReference type="RuleBase" id="RU000304"/>
    </source>
</evidence>
<dbReference type="AlphaFoldDB" id="A0A7S1IVJ5"/>
<reference evidence="9" key="1">
    <citation type="submission" date="2021-01" db="EMBL/GenBank/DDBJ databases">
        <authorList>
            <person name="Corre E."/>
            <person name="Pelletier E."/>
            <person name="Niang G."/>
            <person name="Scheremetjew M."/>
            <person name="Finn R."/>
            <person name="Kale V."/>
            <person name="Holt S."/>
            <person name="Cochrane G."/>
            <person name="Meng A."/>
            <person name="Brown T."/>
            <person name="Cohen L."/>
        </authorList>
    </citation>
    <scope>NUCLEOTIDE SEQUENCE</scope>
    <source>
        <strain evidence="9">NIES-381</strain>
    </source>
</reference>